<feature type="non-terminal residue" evidence="1">
    <location>
        <position position="30"/>
    </location>
</feature>
<evidence type="ECO:0000313" key="1">
    <source>
        <dbReference type="EMBL" id="GAG12647.1"/>
    </source>
</evidence>
<comment type="caution">
    <text evidence="1">The sequence shown here is derived from an EMBL/GenBank/DDBJ whole genome shotgun (WGS) entry which is preliminary data.</text>
</comment>
<name>X0VNB5_9ZZZZ</name>
<gene>
    <name evidence="1" type="ORF">S01H1_35605</name>
</gene>
<reference evidence="1" key="1">
    <citation type="journal article" date="2014" name="Front. Microbiol.">
        <title>High frequency of phylogenetically diverse reductive dehalogenase-homologous genes in deep subseafloor sedimentary metagenomes.</title>
        <authorList>
            <person name="Kawai M."/>
            <person name="Futagami T."/>
            <person name="Toyoda A."/>
            <person name="Takaki Y."/>
            <person name="Nishi S."/>
            <person name="Hori S."/>
            <person name="Arai W."/>
            <person name="Tsubouchi T."/>
            <person name="Morono Y."/>
            <person name="Uchiyama I."/>
            <person name="Ito T."/>
            <person name="Fujiyama A."/>
            <person name="Inagaki F."/>
            <person name="Takami H."/>
        </authorList>
    </citation>
    <scope>NUCLEOTIDE SEQUENCE</scope>
    <source>
        <strain evidence="1">Expedition CK06-06</strain>
    </source>
</reference>
<protein>
    <submittedName>
        <fullName evidence="1">Uncharacterized protein</fullName>
    </submittedName>
</protein>
<dbReference type="AlphaFoldDB" id="X0VNB5"/>
<organism evidence="1">
    <name type="scientific">marine sediment metagenome</name>
    <dbReference type="NCBI Taxonomy" id="412755"/>
    <lineage>
        <taxon>unclassified sequences</taxon>
        <taxon>metagenomes</taxon>
        <taxon>ecological metagenomes</taxon>
    </lineage>
</organism>
<accession>X0VNB5</accession>
<proteinExistence type="predicted"/>
<sequence>MVIRYIWKTNLITQMDNDNLILRALAYGTT</sequence>
<dbReference type="EMBL" id="BARS01022253">
    <property type="protein sequence ID" value="GAG12647.1"/>
    <property type="molecule type" value="Genomic_DNA"/>
</dbReference>